<dbReference type="EMBL" id="BPLR01001356">
    <property type="protein sequence ID" value="GIZ01837.1"/>
    <property type="molecule type" value="Genomic_DNA"/>
</dbReference>
<dbReference type="Proteomes" id="UP001054945">
    <property type="component" value="Unassembled WGS sequence"/>
</dbReference>
<comment type="caution">
    <text evidence="1">The sequence shown here is derived from an EMBL/GenBank/DDBJ whole genome shotgun (WGS) entry which is preliminary data.</text>
</comment>
<accession>A0AAV4Y6S6</accession>
<sequence length="91" mass="10569">METSVHIDETTQNVTKTNIANLNVENNCNSKEKKISKYSFSKYSNSNKYSFQNIQSQVTPQRKWGDIYANYTWEHSTIGNETEYEETGLMS</sequence>
<dbReference type="AlphaFoldDB" id="A0AAV4Y6S6"/>
<protein>
    <submittedName>
        <fullName evidence="1">Uncharacterized protein</fullName>
    </submittedName>
</protein>
<organism evidence="1 2">
    <name type="scientific">Caerostris extrusa</name>
    <name type="common">Bark spider</name>
    <name type="synonym">Caerostris bankana</name>
    <dbReference type="NCBI Taxonomy" id="172846"/>
    <lineage>
        <taxon>Eukaryota</taxon>
        <taxon>Metazoa</taxon>
        <taxon>Ecdysozoa</taxon>
        <taxon>Arthropoda</taxon>
        <taxon>Chelicerata</taxon>
        <taxon>Arachnida</taxon>
        <taxon>Araneae</taxon>
        <taxon>Araneomorphae</taxon>
        <taxon>Entelegynae</taxon>
        <taxon>Araneoidea</taxon>
        <taxon>Araneidae</taxon>
        <taxon>Caerostris</taxon>
    </lineage>
</organism>
<name>A0AAV4Y6S6_CAEEX</name>
<reference evidence="1 2" key="1">
    <citation type="submission" date="2021-06" db="EMBL/GenBank/DDBJ databases">
        <title>Caerostris extrusa draft genome.</title>
        <authorList>
            <person name="Kono N."/>
            <person name="Arakawa K."/>
        </authorList>
    </citation>
    <scope>NUCLEOTIDE SEQUENCE [LARGE SCALE GENOMIC DNA]</scope>
</reference>
<evidence type="ECO:0000313" key="2">
    <source>
        <dbReference type="Proteomes" id="UP001054945"/>
    </source>
</evidence>
<gene>
    <name evidence="1" type="ORF">CEXT_262121</name>
</gene>
<evidence type="ECO:0000313" key="1">
    <source>
        <dbReference type="EMBL" id="GIZ01837.1"/>
    </source>
</evidence>
<keyword evidence="2" id="KW-1185">Reference proteome</keyword>
<proteinExistence type="predicted"/>